<proteinExistence type="predicted"/>
<gene>
    <name evidence="1" type="ORF">CPELLU_LOCUS12659</name>
</gene>
<sequence>MASISCYSEFSLKTGWMRKVSGSSNQYVVAEIFWTILKGPINFEISFFDALFVLFCGIMFDAFNNTKSPSFNSSPMLE</sequence>
<evidence type="ECO:0000313" key="2">
    <source>
        <dbReference type="Proteomes" id="UP000789759"/>
    </source>
</evidence>
<comment type="caution">
    <text evidence="1">The sequence shown here is derived from an EMBL/GenBank/DDBJ whole genome shotgun (WGS) entry which is preliminary data.</text>
</comment>
<evidence type="ECO:0000313" key="1">
    <source>
        <dbReference type="EMBL" id="CAG8716909.1"/>
    </source>
</evidence>
<dbReference type="EMBL" id="CAJVQA010012469">
    <property type="protein sequence ID" value="CAG8716909.1"/>
    <property type="molecule type" value="Genomic_DNA"/>
</dbReference>
<dbReference type="AlphaFoldDB" id="A0A9N9I2B0"/>
<protein>
    <submittedName>
        <fullName evidence="1">8883_t:CDS:1</fullName>
    </submittedName>
</protein>
<name>A0A9N9I2B0_9GLOM</name>
<accession>A0A9N9I2B0</accession>
<dbReference type="Proteomes" id="UP000789759">
    <property type="component" value="Unassembled WGS sequence"/>
</dbReference>
<reference evidence="1" key="1">
    <citation type="submission" date="2021-06" db="EMBL/GenBank/DDBJ databases">
        <authorList>
            <person name="Kallberg Y."/>
            <person name="Tangrot J."/>
            <person name="Rosling A."/>
        </authorList>
    </citation>
    <scope>NUCLEOTIDE SEQUENCE</scope>
    <source>
        <strain evidence="1">FL966</strain>
    </source>
</reference>
<keyword evidence="2" id="KW-1185">Reference proteome</keyword>
<organism evidence="1 2">
    <name type="scientific">Cetraspora pellucida</name>
    <dbReference type="NCBI Taxonomy" id="1433469"/>
    <lineage>
        <taxon>Eukaryota</taxon>
        <taxon>Fungi</taxon>
        <taxon>Fungi incertae sedis</taxon>
        <taxon>Mucoromycota</taxon>
        <taxon>Glomeromycotina</taxon>
        <taxon>Glomeromycetes</taxon>
        <taxon>Diversisporales</taxon>
        <taxon>Gigasporaceae</taxon>
        <taxon>Cetraspora</taxon>
    </lineage>
</organism>